<feature type="region of interest" description="Disordered" evidence="2">
    <location>
        <begin position="1"/>
        <end position="38"/>
    </location>
</feature>
<dbReference type="SMART" id="SM00360">
    <property type="entry name" value="RRM"/>
    <property type="match status" value="1"/>
</dbReference>
<feature type="compositionally biased region" description="Low complexity" evidence="2">
    <location>
        <begin position="11"/>
        <end position="26"/>
    </location>
</feature>
<sequence>MASLLERLSAPGPVRSKSGSGRSSGPYNKNGKAPKGDIESQWSHDLYETHNSLSARLGGVPIAPKANLNNLAQKALQEATSAIKADQLSIKGASSKGNIVEVRGLLQGTTAEDVTAIFKACGVITDRKLVQGGPDPRVRLHFKTAEAAQAAFKKFDGQPADGKVLQVTIVGTSTAGQSLASRFGKDGLGLVREEGSVDILMDSTDTSSKLRSDALLNSDPRAHILVAPPGTNPAEYVQDSRGGRRGGGRGGRGRRGRGGRRGGGGDSMVTD</sequence>
<organism evidence="4 5">
    <name type="scientific">Coprinopsis marcescibilis</name>
    <name type="common">Agaric fungus</name>
    <name type="synonym">Psathyrella marcescibilis</name>
    <dbReference type="NCBI Taxonomy" id="230819"/>
    <lineage>
        <taxon>Eukaryota</taxon>
        <taxon>Fungi</taxon>
        <taxon>Dikarya</taxon>
        <taxon>Basidiomycota</taxon>
        <taxon>Agaricomycotina</taxon>
        <taxon>Agaricomycetes</taxon>
        <taxon>Agaricomycetidae</taxon>
        <taxon>Agaricales</taxon>
        <taxon>Agaricineae</taxon>
        <taxon>Psathyrellaceae</taxon>
        <taxon>Coprinopsis</taxon>
    </lineage>
</organism>
<keyword evidence="1" id="KW-0694">RNA-binding</keyword>
<dbReference type="InterPro" id="IPR035979">
    <property type="entry name" value="RBD_domain_sf"/>
</dbReference>
<evidence type="ECO:0000256" key="1">
    <source>
        <dbReference type="PROSITE-ProRule" id="PRU00176"/>
    </source>
</evidence>
<feature type="region of interest" description="Disordered" evidence="2">
    <location>
        <begin position="223"/>
        <end position="271"/>
    </location>
</feature>
<accession>A0A5C3KTS6</accession>
<protein>
    <recommendedName>
        <fullName evidence="3">RRM domain-containing protein</fullName>
    </recommendedName>
</protein>
<evidence type="ECO:0000313" key="5">
    <source>
        <dbReference type="Proteomes" id="UP000307440"/>
    </source>
</evidence>
<dbReference type="InterPro" id="IPR000504">
    <property type="entry name" value="RRM_dom"/>
</dbReference>
<dbReference type="Pfam" id="PF00076">
    <property type="entry name" value="RRM_1"/>
    <property type="match status" value="1"/>
</dbReference>
<dbReference type="EMBL" id="ML210209">
    <property type="protein sequence ID" value="TFK23932.1"/>
    <property type="molecule type" value="Genomic_DNA"/>
</dbReference>
<dbReference type="OrthoDB" id="6159137at2759"/>
<dbReference type="SUPFAM" id="SSF54928">
    <property type="entry name" value="RNA-binding domain, RBD"/>
    <property type="match status" value="1"/>
</dbReference>
<reference evidence="4 5" key="1">
    <citation type="journal article" date="2019" name="Nat. Ecol. Evol.">
        <title>Megaphylogeny resolves global patterns of mushroom evolution.</title>
        <authorList>
            <person name="Varga T."/>
            <person name="Krizsan K."/>
            <person name="Foldi C."/>
            <person name="Dima B."/>
            <person name="Sanchez-Garcia M."/>
            <person name="Sanchez-Ramirez S."/>
            <person name="Szollosi G.J."/>
            <person name="Szarkandi J.G."/>
            <person name="Papp V."/>
            <person name="Albert L."/>
            <person name="Andreopoulos W."/>
            <person name="Angelini C."/>
            <person name="Antonin V."/>
            <person name="Barry K.W."/>
            <person name="Bougher N.L."/>
            <person name="Buchanan P."/>
            <person name="Buyck B."/>
            <person name="Bense V."/>
            <person name="Catcheside P."/>
            <person name="Chovatia M."/>
            <person name="Cooper J."/>
            <person name="Damon W."/>
            <person name="Desjardin D."/>
            <person name="Finy P."/>
            <person name="Geml J."/>
            <person name="Haridas S."/>
            <person name="Hughes K."/>
            <person name="Justo A."/>
            <person name="Karasinski D."/>
            <person name="Kautmanova I."/>
            <person name="Kiss B."/>
            <person name="Kocsube S."/>
            <person name="Kotiranta H."/>
            <person name="LaButti K.M."/>
            <person name="Lechner B.E."/>
            <person name="Liimatainen K."/>
            <person name="Lipzen A."/>
            <person name="Lukacs Z."/>
            <person name="Mihaltcheva S."/>
            <person name="Morgado L.N."/>
            <person name="Niskanen T."/>
            <person name="Noordeloos M.E."/>
            <person name="Ohm R.A."/>
            <person name="Ortiz-Santana B."/>
            <person name="Ovrebo C."/>
            <person name="Racz N."/>
            <person name="Riley R."/>
            <person name="Savchenko A."/>
            <person name="Shiryaev A."/>
            <person name="Soop K."/>
            <person name="Spirin V."/>
            <person name="Szebenyi C."/>
            <person name="Tomsovsky M."/>
            <person name="Tulloss R.E."/>
            <person name="Uehling J."/>
            <person name="Grigoriev I.V."/>
            <person name="Vagvolgyi C."/>
            <person name="Papp T."/>
            <person name="Martin F.M."/>
            <person name="Miettinen O."/>
            <person name="Hibbett D.S."/>
            <person name="Nagy L.G."/>
        </authorList>
    </citation>
    <scope>NUCLEOTIDE SEQUENCE [LARGE SCALE GENOMIC DNA]</scope>
    <source>
        <strain evidence="4 5">CBS 121175</strain>
    </source>
</reference>
<dbReference type="STRING" id="230819.A0A5C3KTS6"/>
<keyword evidence="5" id="KW-1185">Reference proteome</keyword>
<evidence type="ECO:0000256" key="2">
    <source>
        <dbReference type="SAM" id="MobiDB-lite"/>
    </source>
</evidence>
<dbReference type="CDD" id="cd00590">
    <property type="entry name" value="RRM_SF"/>
    <property type="match status" value="1"/>
</dbReference>
<evidence type="ECO:0000313" key="4">
    <source>
        <dbReference type="EMBL" id="TFK23932.1"/>
    </source>
</evidence>
<dbReference type="InterPro" id="IPR012677">
    <property type="entry name" value="Nucleotide-bd_a/b_plait_sf"/>
</dbReference>
<gene>
    <name evidence="4" type="ORF">FA15DRAFT_670020</name>
</gene>
<dbReference type="Proteomes" id="UP000307440">
    <property type="component" value="Unassembled WGS sequence"/>
</dbReference>
<evidence type="ECO:0000259" key="3">
    <source>
        <dbReference type="PROSITE" id="PS50102"/>
    </source>
</evidence>
<feature type="compositionally biased region" description="Gly residues" evidence="2">
    <location>
        <begin position="261"/>
        <end position="271"/>
    </location>
</feature>
<dbReference type="GO" id="GO:0003723">
    <property type="term" value="F:RNA binding"/>
    <property type="evidence" value="ECO:0007669"/>
    <property type="project" value="UniProtKB-UniRule"/>
</dbReference>
<feature type="compositionally biased region" description="Basic residues" evidence="2">
    <location>
        <begin position="243"/>
        <end position="260"/>
    </location>
</feature>
<name>A0A5C3KTS6_COPMA</name>
<dbReference type="Gene3D" id="3.30.70.330">
    <property type="match status" value="1"/>
</dbReference>
<dbReference type="AlphaFoldDB" id="A0A5C3KTS6"/>
<proteinExistence type="predicted"/>
<feature type="domain" description="RRM" evidence="3">
    <location>
        <begin position="98"/>
        <end position="172"/>
    </location>
</feature>
<dbReference type="PROSITE" id="PS50102">
    <property type="entry name" value="RRM"/>
    <property type="match status" value="1"/>
</dbReference>